<dbReference type="InterPro" id="IPR045054">
    <property type="entry name" value="P4HA-like"/>
</dbReference>
<evidence type="ECO:0000256" key="3">
    <source>
        <dbReference type="ARBA" id="ARBA00022896"/>
    </source>
</evidence>
<accession>A0ABV4IB54</accession>
<evidence type="ECO:0000313" key="10">
    <source>
        <dbReference type="Proteomes" id="UP001567350"/>
    </source>
</evidence>
<dbReference type="Gene3D" id="2.60.120.620">
    <property type="entry name" value="q2cbj1_9rhob like domain"/>
    <property type="match status" value="1"/>
</dbReference>
<dbReference type="EMBL" id="JBGJLR010000001">
    <property type="protein sequence ID" value="MEZ2738134.1"/>
    <property type="molecule type" value="Genomic_DNA"/>
</dbReference>
<proteinExistence type="predicted"/>
<keyword evidence="10" id="KW-1185">Reference proteome</keyword>
<comment type="caution">
    <text evidence="9">The sequence shown here is derived from an EMBL/GenBank/DDBJ whole genome shotgun (WGS) entry which is preliminary data.</text>
</comment>
<keyword evidence="3" id="KW-0847">Vitamin C</keyword>
<evidence type="ECO:0000256" key="2">
    <source>
        <dbReference type="ARBA" id="ARBA00022723"/>
    </source>
</evidence>
<keyword evidence="4" id="KW-0223">Dioxygenase</keyword>
<evidence type="ECO:0000256" key="7">
    <source>
        <dbReference type="SAM" id="MobiDB-lite"/>
    </source>
</evidence>
<comment type="cofactor">
    <cofactor evidence="1">
        <name>L-ascorbate</name>
        <dbReference type="ChEBI" id="CHEBI:38290"/>
    </cofactor>
</comment>
<evidence type="ECO:0000256" key="5">
    <source>
        <dbReference type="ARBA" id="ARBA00023002"/>
    </source>
</evidence>
<evidence type="ECO:0000256" key="6">
    <source>
        <dbReference type="ARBA" id="ARBA00023004"/>
    </source>
</evidence>
<dbReference type="PANTHER" id="PTHR10869">
    <property type="entry name" value="PROLYL 4-HYDROXYLASE ALPHA SUBUNIT"/>
    <property type="match status" value="1"/>
</dbReference>
<dbReference type="InterPro" id="IPR044862">
    <property type="entry name" value="Pro_4_hyd_alph_FE2OG_OXY"/>
</dbReference>
<keyword evidence="5" id="KW-0560">Oxidoreductase</keyword>
<feature type="domain" description="Fe2OG dioxygenase" evidence="8">
    <location>
        <begin position="155"/>
        <end position="262"/>
    </location>
</feature>
<gene>
    <name evidence="9" type="ORF">ACBP88_01475</name>
</gene>
<evidence type="ECO:0000259" key="8">
    <source>
        <dbReference type="PROSITE" id="PS51471"/>
    </source>
</evidence>
<dbReference type="InterPro" id="IPR005123">
    <property type="entry name" value="Oxoglu/Fe-dep_dioxygenase_dom"/>
</dbReference>
<dbReference type="PANTHER" id="PTHR10869:SF246">
    <property type="entry name" value="TRANSMEMBRANE PROLYL 4-HYDROXYLASE"/>
    <property type="match status" value="1"/>
</dbReference>
<dbReference type="PROSITE" id="PS51471">
    <property type="entry name" value="FE2OG_OXY"/>
    <property type="match status" value="1"/>
</dbReference>
<dbReference type="Proteomes" id="UP001567350">
    <property type="component" value="Unassembled WGS sequence"/>
</dbReference>
<evidence type="ECO:0000256" key="4">
    <source>
        <dbReference type="ARBA" id="ARBA00022964"/>
    </source>
</evidence>
<protein>
    <submittedName>
        <fullName evidence="9">2OG-Fe(II) oxygenase</fullName>
    </submittedName>
</protein>
<feature type="region of interest" description="Disordered" evidence="7">
    <location>
        <begin position="43"/>
        <end position="62"/>
    </location>
</feature>
<sequence length="266" mass="29254">MHWLQAQLAAGHAPSTLQHSLVKAGWAPHIAQAAILACTQPMPTSVDHSAQPGPDLQHSPNEIDVGDRRVSVLLSLQTPRMALFANLLSDAECDQLIADARPALARSKTVATNSSAEAINPDRTSHGMFYTRGQTPVVERLEARIAQLLRWPVENGEGLQVLNYHPGAQYKPHHDYFNPHEGGTDALLRRGGQRVGTLVIYLNDVPAGGCTFFPETQLRIHPRKGHAVFFGYPRPDVSTLTLHAGDPVIAGEKWIATKWLRAREFR</sequence>
<dbReference type="RefSeq" id="WP_370890202.1">
    <property type="nucleotide sequence ID" value="NZ_JBGJLR010000001.1"/>
</dbReference>
<dbReference type="InterPro" id="IPR006620">
    <property type="entry name" value="Pro_4_hyd_alph"/>
</dbReference>
<evidence type="ECO:0000256" key="1">
    <source>
        <dbReference type="ARBA" id="ARBA00001961"/>
    </source>
</evidence>
<keyword evidence="2" id="KW-0479">Metal-binding</keyword>
<evidence type="ECO:0000313" key="9">
    <source>
        <dbReference type="EMBL" id="MEZ2738134.1"/>
    </source>
</evidence>
<reference evidence="9 10" key="1">
    <citation type="submission" date="2024-08" db="EMBL/GenBank/DDBJ databases">
        <authorList>
            <person name="Feng Z."/>
            <person name="Ronholm J."/>
        </authorList>
    </citation>
    <scope>NUCLEOTIDE SEQUENCE [LARGE SCALE GENOMIC DNA]</scope>
    <source>
        <strain evidence="9 10">4-AB0-8</strain>
    </source>
</reference>
<name>A0ABV4IB54_9BURK</name>
<organism evidence="9 10">
    <name type="scientific">Comamonas jiangduensis</name>
    <dbReference type="NCBI Taxonomy" id="1194168"/>
    <lineage>
        <taxon>Bacteria</taxon>
        <taxon>Pseudomonadati</taxon>
        <taxon>Pseudomonadota</taxon>
        <taxon>Betaproteobacteria</taxon>
        <taxon>Burkholderiales</taxon>
        <taxon>Comamonadaceae</taxon>
        <taxon>Comamonas</taxon>
    </lineage>
</organism>
<dbReference type="Pfam" id="PF13640">
    <property type="entry name" value="2OG-FeII_Oxy_3"/>
    <property type="match status" value="1"/>
</dbReference>
<keyword evidence="6" id="KW-0408">Iron</keyword>
<dbReference type="SMART" id="SM00702">
    <property type="entry name" value="P4Hc"/>
    <property type="match status" value="1"/>
</dbReference>